<organism evidence="1 2">
    <name type="scientific">Macrosiphum euphorbiae</name>
    <name type="common">potato aphid</name>
    <dbReference type="NCBI Taxonomy" id="13131"/>
    <lineage>
        <taxon>Eukaryota</taxon>
        <taxon>Metazoa</taxon>
        <taxon>Ecdysozoa</taxon>
        <taxon>Arthropoda</taxon>
        <taxon>Hexapoda</taxon>
        <taxon>Insecta</taxon>
        <taxon>Pterygota</taxon>
        <taxon>Neoptera</taxon>
        <taxon>Paraneoptera</taxon>
        <taxon>Hemiptera</taxon>
        <taxon>Sternorrhyncha</taxon>
        <taxon>Aphidomorpha</taxon>
        <taxon>Aphidoidea</taxon>
        <taxon>Aphididae</taxon>
        <taxon>Macrosiphini</taxon>
        <taxon>Macrosiphum</taxon>
    </lineage>
</organism>
<dbReference type="PANTHER" id="PTHR47331">
    <property type="entry name" value="PHD-TYPE DOMAIN-CONTAINING PROTEIN"/>
    <property type="match status" value="1"/>
</dbReference>
<name>A0AAV0XWN1_9HEMI</name>
<keyword evidence="2" id="KW-1185">Reference proteome</keyword>
<dbReference type="GO" id="GO:0003676">
    <property type="term" value="F:nucleic acid binding"/>
    <property type="evidence" value="ECO:0007669"/>
    <property type="project" value="InterPro"/>
</dbReference>
<dbReference type="PANTHER" id="PTHR47331:SF1">
    <property type="entry name" value="GAG-LIKE PROTEIN"/>
    <property type="match status" value="1"/>
</dbReference>
<gene>
    <name evidence="1" type="ORF">MEUPH1_LOCUS25608</name>
</gene>
<reference evidence="1 2" key="1">
    <citation type="submission" date="2023-01" db="EMBL/GenBank/DDBJ databases">
        <authorList>
            <person name="Whitehead M."/>
        </authorList>
    </citation>
    <scope>NUCLEOTIDE SEQUENCE [LARGE SCALE GENOMIC DNA]</scope>
</reference>
<accession>A0AAV0XWN1</accession>
<dbReference type="InterPro" id="IPR036397">
    <property type="entry name" value="RNaseH_sf"/>
</dbReference>
<evidence type="ECO:0000313" key="1">
    <source>
        <dbReference type="EMBL" id="CAI6371621.1"/>
    </source>
</evidence>
<dbReference type="Gene3D" id="3.30.420.10">
    <property type="entry name" value="Ribonuclease H-like superfamily/Ribonuclease H"/>
    <property type="match status" value="1"/>
</dbReference>
<sequence length="98" mass="10983">MREITWHFIPPASPHFGGLWESAVKSAKRHLLRVSKGVLLIFDETRTLLCQIEAALNSRPLSPRSLDPNDFDALTPGHFLIGGPLMLPPEPDPYRRTA</sequence>
<comment type="caution">
    <text evidence="1">The sequence shown here is derived from an EMBL/GenBank/DDBJ whole genome shotgun (WGS) entry which is preliminary data.</text>
</comment>
<protein>
    <submittedName>
        <fullName evidence="1">Uncharacterized protein</fullName>
    </submittedName>
</protein>
<dbReference type="Proteomes" id="UP001160148">
    <property type="component" value="Unassembled WGS sequence"/>
</dbReference>
<evidence type="ECO:0000313" key="2">
    <source>
        <dbReference type="Proteomes" id="UP001160148"/>
    </source>
</evidence>
<proteinExistence type="predicted"/>
<dbReference type="AlphaFoldDB" id="A0AAV0XWN1"/>
<dbReference type="EMBL" id="CARXXK010001014">
    <property type="protein sequence ID" value="CAI6371621.1"/>
    <property type="molecule type" value="Genomic_DNA"/>
</dbReference>